<evidence type="ECO:0000256" key="6">
    <source>
        <dbReference type="ARBA" id="ARBA00023077"/>
    </source>
</evidence>
<dbReference type="InterPro" id="IPR036942">
    <property type="entry name" value="Beta-barrel_TonB_sf"/>
</dbReference>
<dbReference type="Pfam" id="PF00593">
    <property type="entry name" value="TonB_dep_Rec_b-barrel"/>
    <property type="match status" value="1"/>
</dbReference>
<dbReference type="RefSeq" id="WP_207678212.1">
    <property type="nucleotide sequence ID" value="NZ_CP061800.1"/>
</dbReference>
<evidence type="ECO:0000313" key="15">
    <source>
        <dbReference type="EMBL" id="QTA89709.1"/>
    </source>
</evidence>
<feature type="domain" description="TonB-dependent receptor-like beta-barrel" evidence="13">
    <location>
        <begin position="288"/>
        <end position="678"/>
    </location>
</feature>
<dbReference type="InterPro" id="IPR039426">
    <property type="entry name" value="TonB-dep_rcpt-like"/>
</dbReference>
<dbReference type="PANTHER" id="PTHR30069">
    <property type="entry name" value="TONB-DEPENDENT OUTER MEMBRANE RECEPTOR"/>
    <property type="match status" value="1"/>
</dbReference>
<keyword evidence="7 10" id="KW-0472">Membrane</keyword>
<dbReference type="EMBL" id="CP061800">
    <property type="protein sequence ID" value="QTA89709.1"/>
    <property type="molecule type" value="Genomic_DNA"/>
</dbReference>
<keyword evidence="2 10" id="KW-0813">Transport</keyword>
<keyword evidence="8 15" id="KW-0675">Receptor</keyword>
<comment type="subcellular location">
    <subcellularLocation>
        <location evidence="1 10">Cell outer membrane</location>
        <topology evidence="1 10">Multi-pass membrane protein</topology>
    </subcellularLocation>
</comment>
<name>A0A975BR61_9BACT</name>
<evidence type="ECO:0000256" key="8">
    <source>
        <dbReference type="ARBA" id="ARBA00023170"/>
    </source>
</evidence>
<sequence>MKVLKFAVIFLVICTLAARPAESEDKKEKVYELKEIVVTATEVPDYVQDVVSKDEVSRPAISGSVLDSLGSQAGVQLQRGSAAGTESSKLRIRGFGETRLRILKDGMSIQRDGSYGNGPVDWSMFSAEHVDHIEIHRGAGPAKFGNTFGGVVNIVTKKPSEQPQTRISGAYGTFNTWDTQISHTWKAGPAGWAISASHFETDGYLRNNFTDRDNFSANVFFEFPLEVEFSAGMSYSDSETGNPVYNRPDSPYYDSGEPDADERELGGPGISARLLQGVLAWGDESLAEDENISFNASLTKGFDSGYARLDFLLWNQDRKEVYYDAADSGKKIYERETEAEDNNWSLRGEAAFDLSRHRVEVGGETRHYGWGDQTVNYMDESYFNASVNFFAFIREGFKGEPECLTYHALYAQDTWKIHPRADLEFGLRQEWYEADSIDPEAFGYEWPAEETSVSENNLDPRFALTFRPWDTGAFTARAGIVHRYPSSPEYFWWYLNKGMNFFNEDFRPEEAKQYELTYQQSFSDVMMAEIRGYYYDVEDYISSTSVPKIGSVYYNISEVEIKGMEIELSANLSSDMRIWTNFTWQEGDKSGDPWDTDNNLTHELADLPETMFNMGADYVYGEKFSAHLSLNYTDSREHFKGAELVTLDSYTLVNCSASYRFWESKGNSWELLFAAENILDEDYEEEEGYPMAGTTVMGGLRAIF</sequence>
<dbReference type="CDD" id="cd01347">
    <property type="entry name" value="ligand_gated_channel"/>
    <property type="match status" value="1"/>
</dbReference>
<evidence type="ECO:0000259" key="13">
    <source>
        <dbReference type="Pfam" id="PF00593"/>
    </source>
</evidence>
<evidence type="ECO:0000256" key="10">
    <source>
        <dbReference type="PROSITE-ProRule" id="PRU01360"/>
    </source>
</evidence>
<keyword evidence="3 10" id="KW-1134">Transmembrane beta strand</keyword>
<dbReference type="Pfam" id="PF07715">
    <property type="entry name" value="Plug"/>
    <property type="match status" value="1"/>
</dbReference>
<dbReference type="GO" id="GO:0015344">
    <property type="term" value="F:siderophore uptake transmembrane transporter activity"/>
    <property type="evidence" value="ECO:0007669"/>
    <property type="project" value="TreeGrafter"/>
</dbReference>
<dbReference type="Proteomes" id="UP000663722">
    <property type="component" value="Chromosome"/>
</dbReference>
<reference evidence="15" key="1">
    <citation type="journal article" date="2021" name="Microb. Physiol.">
        <title>Proteogenomic Insights into the Physiology of Marine, Sulfate-Reducing, Filamentous Desulfonema limicola and Desulfonema magnum.</title>
        <authorList>
            <person name="Schnaars V."/>
            <person name="Wohlbrand L."/>
            <person name="Scheve S."/>
            <person name="Hinrichs C."/>
            <person name="Reinhardt R."/>
            <person name="Rabus R."/>
        </authorList>
    </citation>
    <scope>NUCLEOTIDE SEQUENCE</scope>
    <source>
        <strain evidence="15">4be13</strain>
    </source>
</reference>
<evidence type="ECO:0000259" key="14">
    <source>
        <dbReference type="Pfam" id="PF07715"/>
    </source>
</evidence>
<dbReference type="InterPro" id="IPR037066">
    <property type="entry name" value="Plug_dom_sf"/>
</dbReference>
<evidence type="ECO:0000256" key="12">
    <source>
        <dbReference type="SAM" id="MobiDB-lite"/>
    </source>
</evidence>
<evidence type="ECO:0000256" key="11">
    <source>
        <dbReference type="RuleBase" id="RU003357"/>
    </source>
</evidence>
<keyword evidence="9 10" id="KW-0998">Cell outer membrane</keyword>
<keyword evidence="4 10" id="KW-0812">Transmembrane</keyword>
<gene>
    <name evidence="15" type="ORF">dnm_057660</name>
</gene>
<keyword evidence="16" id="KW-1185">Reference proteome</keyword>
<dbReference type="GO" id="GO:0044718">
    <property type="term" value="P:siderophore transmembrane transport"/>
    <property type="evidence" value="ECO:0007669"/>
    <property type="project" value="TreeGrafter"/>
</dbReference>
<dbReference type="SUPFAM" id="SSF56935">
    <property type="entry name" value="Porins"/>
    <property type="match status" value="1"/>
</dbReference>
<accession>A0A975BR61</accession>
<evidence type="ECO:0000256" key="7">
    <source>
        <dbReference type="ARBA" id="ARBA00023136"/>
    </source>
</evidence>
<evidence type="ECO:0000256" key="3">
    <source>
        <dbReference type="ARBA" id="ARBA00022452"/>
    </source>
</evidence>
<dbReference type="InterPro" id="IPR000531">
    <property type="entry name" value="Beta-barrel_TonB"/>
</dbReference>
<keyword evidence="6 11" id="KW-0798">TonB box</keyword>
<dbReference type="Gene3D" id="2.170.130.10">
    <property type="entry name" value="TonB-dependent receptor, plug domain"/>
    <property type="match status" value="1"/>
</dbReference>
<feature type="domain" description="TonB-dependent receptor plug" evidence="14">
    <location>
        <begin position="49"/>
        <end position="151"/>
    </location>
</feature>
<proteinExistence type="inferred from homology"/>
<evidence type="ECO:0000256" key="2">
    <source>
        <dbReference type="ARBA" id="ARBA00022448"/>
    </source>
</evidence>
<evidence type="ECO:0000256" key="5">
    <source>
        <dbReference type="ARBA" id="ARBA00022729"/>
    </source>
</evidence>
<dbReference type="Gene3D" id="2.40.170.20">
    <property type="entry name" value="TonB-dependent receptor, beta-barrel domain"/>
    <property type="match status" value="1"/>
</dbReference>
<dbReference type="PROSITE" id="PS52016">
    <property type="entry name" value="TONB_DEPENDENT_REC_3"/>
    <property type="match status" value="1"/>
</dbReference>
<dbReference type="GO" id="GO:0009279">
    <property type="term" value="C:cell outer membrane"/>
    <property type="evidence" value="ECO:0007669"/>
    <property type="project" value="UniProtKB-SubCell"/>
</dbReference>
<dbReference type="AlphaFoldDB" id="A0A975BR61"/>
<feature type="region of interest" description="Disordered" evidence="12">
    <location>
        <begin position="235"/>
        <end position="267"/>
    </location>
</feature>
<keyword evidence="5" id="KW-0732">Signal</keyword>
<dbReference type="KEGG" id="dmm:dnm_057660"/>
<organism evidence="15 16">
    <name type="scientific">Desulfonema magnum</name>
    <dbReference type="NCBI Taxonomy" id="45655"/>
    <lineage>
        <taxon>Bacteria</taxon>
        <taxon>Pseudomonadati</taxon>
        <taxon>Thermodesulfobacteriota</taxon>
        <taxon>Desulfobacteria</taxon>
        <taxon>Desulfobacterales</taxon>
        <taxon>Desulfococcaceae</taxon>
        <taxon>Desulfonema</taxon>
    </lineage>
</organism>
<evidence type="ECO:0000256" key="9">
    <source>
        <dbReference type="ARBA" id="ARBA00023237"/>
    </source>
</evidence>
<evidence type="ECO:0000256" key="4">
    <source>
        <dbReference type="ARBA" id="ARBA00022692"/>
    </source>
</evidence>
<comment type="similarity">
    <text evidence="10 11">Belongs to the TonB-dependent receptor family.</text>
</comment>
<protein>
    <submittedName>
        <fullName evidence="15">TonB-dependent receptor-like superfamily protein</fullName>
    </submittedName>
</protein>
<dbReference type="PANTHER" id="PTHR30069:SF29">
    <property type="entry name" value="HEMOGLOBIN AND HEMOGLOBIN-HAPTOGLOBIN-BINDING PROTEIN 1-RELATED"/>
    <property type="match status" value="1"/>
</dbReference>
<evidence type="ECO:0000313" key="16">
    <source>
        <dbReference type="Proteomes" id="UP000663722"/>
    </source>
</evidence>
<evidence type="ECO:0000256" key="1">
    <source>
        <dbReference type="ARBA" id="ARBA00004571"/>
    </source>
</evidence>
<dbReference type="InterPro" id="IPR012910">
    <property type="entry name" value="Plug_dom"/>
</dbReference>